<dbReference type="PATRIC" id="fig|1423771.3.peg.1410"/>
<dbReference type="Proteomes" id="UP000050901">
    <property type="component" value="Unassembled WGS sequence"/>
</dbReference>
<reference evidence="2 3" key="1">
    <citation type="journal article" date="2015" name="Genome Announc.">
        <title>Expanding the biotechnology potential of lactobacilli through comparative genomics of 213 strains and associated genera.</title>
        <authorList>
            <person name="Sun Z."/>
            <person name="Harris H.M."/>
            <person name="McCann A."/>
            <person name="Guo C."/>
            <person name="Argimon S."/>
            <person name="Zhang W."/>
            <person name="Yang X."/>
            <person name="Jeffery I.B."/>
            <person name="Cooney J.C."/>
            <person name="Kagawa T.F."/>
            <person name="Liu W."/>
            <person name="Song Y."/>
            <person name="Salvetti E."/>
            <person name="Wrobel A."/>
            <person name="Rasinkangas P."/>
            <person name="Parkhill J."/>
            <person name="Rea M.C."/>
            <person name="O'Sullivan O."/>
            <person name="Ritari J."/>
            <person name="Douillard F.P."/>
            <person name="Paul Ross R."/>
            <person name="Yang R."/>
            <person name="Briner A.E."/>
            <person name="Felis G.E."/>
            <person name="de Vos W.M."/>
            <person name="Barrangou R."/>
            <person name="Klaenhammer T.R."/>
            <person name="Caufield P.W."/>
            <person name="Cui Y."/>
            <person name="Zhang H."/>
            <person name="O'Toole P.W."/>
        </authorList>
    </citation>
    <scope>NUCLEOTIDE SEQUENCE [LARGE SCALE GENOMIC DNA]</scope>
    <source>
        <strain evidence="2 3">DSM 13345</strain>
    </source>
</reference>
<organism evidence="2 3">
    <name type="scientific">Limosilactobacillus mucosae DSM 13345</name>
    <dbReference type="NCBI Taxonomy" id="1423771"/>
    <lineage>
        <taxon>Bacteria</taxon>
        <taxon>Bacillati</taxon>
        <taxon>Bacillota</taxon>
        <taxon>Bacilli</taxon>
        <taxon>Lactobacillales</taxon>
        <taxon>Lactobacillaceae</taxon>
        <taxon>Limosilactobacillus</taxon>
    </lineage>
</organism>
<proteinExistence type="predicted"/>
<dbReference type="GO" id="GO:0006779">
    <property type="term" value="P:porphyrin-containing compound biosynthetic process"/>
    <property type="evidence" value="ECO:0007669"/>
    <property type="project" value="InterPro"/>
</dbReference>
<comment type="caution">
    <text evidence="2">The sequence shown here is derived from an EMBL/GenBank/DDBJ whole genome shotgun (WGS) entry which is preliminary data.</text>
</comment>
<name>A0A0R1NZB9_LIMMU</name>
<dbReference type="AlphaFoldDB" id="A0A0R1NZB9"/>
<accession>A0A0R1NZB9</accession>
<dbReference type="Gene3D" id="3.20.20.210">
    <property type="match status" value="1"/>
</dbReference>
<protein>
    <submittedName>
        <fullName evidence="2">Uroporphyrinogen-III decarboxylase</fullName>
    </submittedName>
</protein>
<dbReference type="InterPro" id="IPR038071">
    <property type="entry name" value="UROD/MetE-like_sf"/>
</dbReference>
<evidence type="ECO:0000313" key="3">
    <source>
        <dbReference type="Proteomes" id="UP000050901"/>
    </source>
</evidence>
<evidence type="ECO:0000259" key="1">
    <source>
        <dbReference type="Pfam" id="PF01208"/>
    </source>
</evidence>
<dbReference type="GO" id="GO:0004853">
    <property type="term" value="F:uroporphyrinogen decarboxylase activity"/>
    <property type="evidence" value="ECO:0007669"/>
    <property type="project" value="InterPro"/>
</dbReference>
<sequence length="336" mass="38088">MRKEEVLKVLHNESSTEGVPISFWRHFADNEFTDAAKHSEVITTNLNGHQDYLNAVDVDLVKTMLDGYFPYPFHEVGDPRDLSQLAQVEPLNEDDPWITGQVELAKKQRAIAGDKPIFVTVFSPLILFKWALIKHYEEALTLADERFFDLYEQNPEIVKHVLNVIADDQIKVVKALRAQTDIDGIYYSTQSIQDQRADNHEFFAEVMEPIDLKVQNAINQEFQINILHICGFDGATNHLEWFTNYPLQVINWATKADGYTLGEGKKLFGGRVVIGGFDNSRKGVLYSGDKQEIQACVRDLISEAGTKGVILGADCTVPRDIPYEHLNWAIEAAHKL</sequence>
<gene>
    <name evidence="2" type="ORF">FC47_GL001396</name>
</gene>
<feature type="domain" description="Uroporphyrinogen decarboxylase (URO-D)" evidence="1">
    <location>
        <begin position="70"/>
        <end position="335"/>
    </location>
</feature>
<dbReference type="Pfam" id="PF01208">
    <property type="entry name" value="URO-D"/>
    <property type="match status" value="1"/>
</dbReference>
<dbReference type="InterPro" id="IPR000257">
    <property type="entry name" value="Uroporphyrinogen_deCOase"/>
</dbReference>
<dbReference type="EMBL" id="AZEQ01000032">
    <property type="protein sequence ID" value="KRL23620.1"/>
    <property type="molecule type" value="Genomic_DNA"/>
</dbReference>
<dbReference type="SUPFAM" id="SSF51726">
    <property type="entry name" value="UROD/MetE-like"/>
    <property type="match status" value="1"/>
</dbReference>
<dbReference type="RefSeq" id="WP_081036779.1">
    <property type="nucleotide sequence ID" value="NZ_AZEQ01000032.1"/>
</dbReference>
<evidence type="ECO:0000313" key="2">
    <source>
        <dbReference type="EMBL" id="KRL23620.1"/>
    </source>
</evidence>